<evidence type="ECO:0000313" key="6">
    <source>
        <dbReference type="Proteomes" id="UP000653045"/>
    </source>
</evidence>
<dbReference type="InterPro" id="IPR046342">
    <property type="entry name" value="CBS_dom_sf"/>
</dbReference>
<dbReference type="SUPFAM" id="SSF55021">
    <property type="entry name" value="ACT-like"/>
    <property type="match status" value="1"/>
</dbReference>
<name>A0ABS0ZJ40_9STRE</name>
<accession>A0ABS0ZJ40</accession>
<comment type="caution">
    <text evidence="5">The sequence shown here is derived from an EMBL/GenBank/DDBJ whole genome shotgun (WGS) entry which is preliminary data.</text>
</comment>
<dbReference type="InterPro" id="IPR000644">
    <property type="entry name" value="CBS_dom"/>
</dbReference>
<dbReference type="InterPro" id="IPR045865">
    <property type="entry name" value="ACT-like_dom_sf"/>
</dbReference>
<evidence type="ECO:0000256" key="1">
    <source>
        <dbReference type="ARBA" id="ARBA00023122"/>
    </source>
</evidence>
<dbReference type="Gene3D" id="3.10.580.10">
    <property type="entry name" value="CBS-domain"/>
    <property type="match status" value="1"/>
</dbReference>
<dbReference type="InterPro" id="IPR051257">
    <property type="entry name" value="Diverse_CBS-Domain"/>
</dbReference>
<dbReference type="RefSeq" id="WP_199575654.1">
    <property type="nucleotide sequence ID" value="NZ_JAENBO010000003.1"/>
</dbReference>
<evidence type="ECO:0000259" key="4">
    <source>
        <dbReference type="PROSITE" id="PS51671"/>
    </source>
</evidence>
<organism evidence="5 6">
    <name type="scientific">Streptococcus pacificus</name>
    <dbReference type="NCBI Taxonomy" id="2740577"/>
    <lineage>
        <taxon>Bacteria</taxon>
        <taxon>Bacillati</taxon>
        <taxon>Bacillota</taxon>
        <taxon>Bacilli</taxon>
        <taxon>Lactobacillales</taxon>
        <taxon>Streptococcaceae</taxon>
        <taxon>Streptococcus</taxon>
    </lineage>
</organism>
<dbReference type="CDD" id="cd04584">
    <property type="entry name" value="CBS_pair_AcuB_like"/>
    <property type="match status" value="1"/>
</dbReference>
<dbReference type="SMART" id="SM00116">
    <property type="entry name" value="CBS"/>
    <property type="match status" value="2"/>
</dbReference>
<gene>
    <name evidence="5" type="ORF">JHK62_05020</name>
</gene>
<proteinExistence type="predicted"/>
<dbReference type="Proteomes" id="UP000653045">
    <property type="component" value="Unassembled WGS sequence"/>
</dbReference>
<evidence type="ECO:0000259" key="3">
    <source>
        <dbReference type="PROSITE" id="PS51371"/>
    </source>
</evidence>
<feature type="domain" description="CBS" evidence="3">
    <location>
        <begin position="7"/>
        <end position="63"/>
    </location>
</feature>
<dbReference type="PANTHER" id="PTHR43080:SF2">
    <property type="entry name" value="CBS DOMAIN-CONTAINING PROTEIN"/>
    <property type="match status" value="1"/>
</dbReference>
<dbReference type="Pfam" id="PF00571">
    <property type="entry name" value="CBS"/>
    <property type="match status" value="2"/>
</dbReference>
<dbReference type="PANTHER" id="PTHR43080">
    <property type="entry name" value="CBS DOMAIN-CONTAINING PROTEIN CBSX3, MITOCHONDRIAL"/>
    <property type="match status" value="1"/>
</dbReference>
<dbReference type="SUPFAM" id="SSF54631">
    <property type="entry name" value="CBS-domain pair"/>
    <property type="match status" value="1"/>
</dbReference>
<reference evidence="5 6" key="1">
    <citation type="journal article" date="2021" name="Int. J. Syst. Evol. Microbiol.">
        <title>Streptococcus vicugnae sp. nov., isolated from faeces of alpacas (Vicugna pacos) and cattle (Bos taurus), Streptococcus zalophi sp. nov., and Streptococcus pacificus sp. nov., isolated from respiratory tract of California sea lions (Zalophus californianus).</title>
        <authorList>
            <person name="Volokhov D.V."/>
            <person name="Zagorodnyaya T.A."/>
            <person name="Shen Z."/>
            <person name="Blom J."/>
            <person name="Furtak V.A."/>
            <person name="Eisenberg T."/>
            <person name="Fan P."/>
            <person name="Jeong K.C."/>
            <person name="Gao Y."/>
            <person name="Zhang S."/>
            <person name="Amselle M."/>
        </authorList>
    </citation>
    <scope>NUCLEOTIDE SEQUENCE [LARGE SCALE GENOMIC DNA]</scope>
    <source>
        <strain evidence="5 6">CSL7591</strain>
    </source>
</reference>
<feature type="domain" description="ACT" evidence="4">
    <location>
        <begin position="142"/>
        <end position="216"/>
    </location>
</feature>
<dbReference type="CDD" id="cd02116">
    <property type="entry name" value="ACT"/>
    <property type="match status" value="1"/>
</dbReference>
<dbReference type="PROSITE" id="PS51671">
    <property type="entry name" value="ACT"/>
    <property type="match status" value="1"/>
</dbReference>
<keyword evidence="1 2" id="KW-0129">CBS domain</keyword>
<evidence type="ECO:0000313" key="5">
    <source>
        <dbReference type="EMBL" id="MBJ8326030.1"/>
    </source>
</evidence>
<dbReference type="InterPro" id="IPR002912">
    <property type="entry name" value="ACT_dom"/>
</dbReference>
<evidence type="ECO:0000256" key="2">
    <source>
        <dbReference type="PROSITE-ProRule" id="PRU00703"/>
    </source>
</evidence>
<dbReference type="Gene3D" id="3.30.70.260">
    <property type="match status" value="1"/>
</dbReference>
<dbReference type="EMBL" id="JAENBO010000003">
    <property type="protein sequence ID" value="MBJ8326030.1"/>
    <property type="molecule type" value="Genomic_DNA"/>
</dbReference>
<protein>
    <submittedName>
        <fullName evidence="5">CBS domain-containing protein</fullName>
    </submittedName>
</protein>
<dbReference type="PROSITE" id="PS51371">
    <property type="entry name" value="CBS"/>
    <property type="match status" value="2"/>
</dbReference>
<sequence length="223" mass="24677">MAVRDFMTDTVIHVSPDTTVAQAADMMKEKNFRRLPVVENGKLVGLVTEGTLADAKPSKATTLSIYEMNYLLNKTRIKDVMVKSLITIEPNASLEDAIYLMMTNKIGVLPVLDKEQLVGIITDKDVFKTFLEVSGYGVEGIRIRIEADNKVGVLAKIVQTISEENLNISRTVEANKDSGKVIIEVQIDGSFDTEAVRKTLNEKLQPFDITVESIVETSAKELL</sequence>
<feature type="domain" description="CBS" evidence="3">
    <location>
        <begin position="81"/>
        <end position="139"/>
    </location>
</feature>
<keyword evidence="6" id="KW-1185">Reference proteome</keyword>